<protein>
    <submittedName>
        <fullName evidence="7">2-Hacid_dh_C-domain-containing protein</fullName>
    </submittedName>
</protein>
<dbReference type="GO" id="GO:0016616">
    <property type="term" value="F:oxidoreductase activity, acting on the CH-OH group of donors, NAD or NADP as acceptor"/>
    <property type="evidence" value="ECO:0007669"/>
    <property type="project" value="InterPro"/>
</dbReference>
<feature type="domain" description="D-isomer specific 2-hydroxyacid dehydrogenase catalytic" evidence="5">
    <location>
        <begin position="11"/>
        <end position="292"/>
    </location>
</feature>
<evidence type="ECO:0000256" key="2">
    <source>
        <dbReference type="ARBA" id="ARBA00023002"/>
    </source>
</evidence>
<dbReference type="InterPro" id="IPR006140">
    <property type="entry name" value="D-isomer_DH_NAD-bd"/>
</dbReference>
<dbReference type="InterPro" id="IPR050418">
    <property type="entry name" value="D-iso_2-hydroxyacid_DH_PdxB"/>
</dbReference>
<dbReference type="InterPro" id="IPR006139">
    <property type="entry name" value="D-isomer_2_OHA_DH_cat_dom"/>
</dbReference>
<dbReference type="KEGG" id="fcy:FRACYDRAFT_267482"/>
<dbReference type="PANTHER" id="PTHR43761:SF1">
    <property type="entry name" value="D-ISOMER SPECIFIC 2-HYDROXYACID DEHYDROGENASE CATALYTIC DOMAIN-CONTAINING PROTEIN-RELATED"/>
    <property type="match status" value="1"/>
</dbReference>
<accession>A0A1E7FZI0</accession>
<comment type="similarity">
    <text evidence="1 4">Belongs to the D-isomer specific 2-hydroxyacid dehydrogenase family.</text>
</comment>
<feature type="domain" description="D-isomer specific 2-hydroxyacid dehydrogenase NAD-binding" evidence="6">
    <location>
        <begin position="164"/>
        <end position="261"/>
    </location>
</feature>
<dbReference type="InterPro" id="IPR029753">
    <property type="entry name" value="D-isomer_DH_CS"/>
</dbReference>
<organism evidence="7 8">
    <name type="scientific">Fragilariopsis cylindrus CCMP1102</name>
    <dbReference type="NCBI Taxonomy" id="635003"/>
    <lineage>
        <taxon>Eukaryota</taxon>
        <taxon>Sar</taxon>
        <taxon>Stramenopiles</taxon>
        <taxon>Ochrophyta</taxon>
        <taxon>Bacillariophyta</taxon>
        <taxon>Bacillariophyceae</taxon>
        <taxon>Bacillariophycidae</taxon>
        <taxon>Bacillariales</taxon>
        <taxon>Bacillariaceae</taxon>
        <taxon>Fragilariopsis</taxon>
    </lineage>
</organism>
<dbReference type="AlphaFoldDB" id="A0A1E7FZI0"/>
<dbReference type="InParanoid" id="A0A1E7FZI0"/>
<dbReference type="GO" id="GO:0051287">
    <property type="term" value="F:NAD binding"/>
    <property type="evidence" value="ECO:0007669"/>
    <property type="project" value="InterPro"/>
</dbReference>
<evidence type="ECO:0000256" key="4">
    <source>
        <dbReference type="RuleBase" id="RU003719"/>
    </source>
</evidence>
<keyword evidence="3" id="KW-0520">NAD</keyword>
<feature type="domain" description="D-isomer specific 2-hydroxyacid dehydrogenase NAD-binding" evidence="6">
    <location>
        <begin position="59"/>
        <end position="136"/>
    </location>
</feature>
<dbReference type="InterPro" id="IPR036291">
    <property type="entry name" value="NAD(P)-bd_dom_sf"/>
</dbReference>
<evidence type="ECO:0000259" key="6">
    <source>
        <dbReference type="Pfam" id="PF02826"/>
    </source>
</evidence>
<dbReference type="Gene3D" id="3.40.50.720">
    <property type="entry name" value="NAD(P)-binding Rossmann-like Domain"/>
    <property type="match status" value="2"/>
</dbReference>
<dbReference type="PROSITE" id="PS00671">
    <property type="entry name" value="D_2_HYDROXYACID_DH_3"/>
    <property type="match status" value="1"/>
</dbReference>
<dbReference type="PANTHER" id="PTHR43761">
    <property type="entry name" value="D-ISOMER SPECIFIC 2-HYDROXYACID DEHYDROGENASE FAMILY PROTEIN (AFU_ORTHOLOGUE AFUA_1G13630)"/>
    <property type="match status" value="1"/>
</dbReference>
<proteinExistence type="inferred from homology"/>
<keyword evidence="2 4" id="KW-0560">Oxidoreductase</keyword>
<evidence type="ECO:0000313" key="7">
    <source>
        <dbReference type="EMBL" id="OEU23213.1"/>
    </source>
</evidence>
<dbReference type="EMBL" id="KV784353">
    <property type="protein sequence ID" value="OEU23213.1"/>
    <property type="molecule type" value="Genomic_DNA"/>
</dbReference>
<dbReference type="SUPFAM" id="SSF51735">
    <property type="entry name" value="NAD(P)-binding Rossmann-fold domains"/>
    <property type="match status" value="1"/>
</dbReference>
<keyword evidence="8" id="KW-1185">Reference proteome</keyword>
<name>A0A1E7FZI0_9STRA</name>
<reference evidence="7 8" key="1">
    <citation type="submission" date="2016-09" db="EMBL/GenBank/DDBJ databases">
        <title>Extensive genetic diversity and differential bi-allelic expression allows diatom success in the polar Southern Ocean.</title>
        <authorList>
            <consortium name="DOE Joint Genome Institute"/>
            <person name="Mock T."/>
            <person name="Otillar R.P."/>
            <person name="Strauss J."/>
            <person name="Dupont C."/>
            <person name="Frickenhaus S."/>
            <person name="Maumus F."/>
            <person name="Mcmullan M."/>
            <person name="Sanges R."/>
            <person name="Schmutz J."/>
            <person name="Toseland A."/>
            <person name="Valas R."/>
            <person name="Veluchamy A."/>
            <person name="Ward B.J."/>
            <person name="Allen A."/>
            <person name="Barry K."/>
            <person name="Falciatore A."/>
            <person name="Ferrante M."/>
            <person name="Fortunato A.E."/>
            <person name="Gloeckner G."/>
            <person name="Gruber A."/>
            <person name="Hipkin R."/>
            <person name="Janech M."/>
            <person name="Kroth P."/>
            <person name="Leese F."/>
            <person name="Lindquist E."/>
            <person name="Lyon B.R."/>
            <person name="Martin J."/>
            <person name="Mayer C."/>
            <person name="Parker M."/>
            <person name="Quesneville H."/>
            <person name="Raymond J."/>
            <person name="Uhlig C."/>
            <person name="Valentin K.U."/>
            <person name="Worden A.Z."/>
            <person name="Armbrust E.V."/>
            <person name="Bowler C."/>
            <person name="Green B."/>
            <person name="Moulton V."/>
            <person name="Van Oosterhout C."/>
            <person name="Grigoriev I."/>
        </authorList>
    </citation>
    <scope>NUCLEOTIDE SEQUENCE [LARGE SCALE GENOMIC DNA]</scope>
    <source>
        <strain evidence="7 8">CCMP1102</strain>
    </source>
</reference>
<dbReference type="Proteomes" id="UP000095751">
    <property type="component" value="Unassembled WGS sequence"/>
</dbReference>
<dbReference type="Pfam" id="PF00389">
    <property type="entry name" value="2-Hacid_dh"/>
    <property type="match status" value="1"/>
</dbReference>
<gene>
    <name evidence="7" type="ORF">FRACYDRAFT_267482</name>
</gene>
<evidence type="ECO:0000259" key="5">
    <source>
        <dbReference type="Pfam" id="PF00389"/>
    </source>
</evidence>
<dbReference type="Pfam" id="PF02826">
    <property type="entry name" value="2-Hacid_dh_C"/>
    <property type="match status" value="2"/>
</dbReference>
<dbReference type="OrthoDB" id="9991913at2759"/>
<evidence type="ECO:0000256" key="1">
    <source>
        <dbReference type="ARBA" id="ARBA00005854"/>
    </source>
</evidence>
<sequence length="295" mass="32381">MALPSNAIEQFSKNSSIKLICEAGTGYNNIPLDTCNEKQIQVCNVPSYSNDAVAQTAITYIMNFAMNMFQQQSMLNRGNGDRSNFTGPFTLPLMELNNKTLGLVGGSGRIGTKVAEIGLVLGMNIIISRRNPAGLATDANTNDSTTLPSLPDSHKLFNHPNVYVTYDINELLEKSDFVSIHTPLNNDTKNSFGTNQITKMKSTAYLINTSRGKVINENELIDCLEYNVIAGAGLDVTHTEPPVSDSKLWSLTNVVLSPHIGWKRLETRQRLVDMTTDNIESYINTNGNNCINVVS</sequence>
<evidence type="ECO:0000313" key="8">
    <source>
        <dbReference type="Proteomes" id="UP000095751"/>
    </source>
</evidence>
<dbReference type="SUPFAM" id="SSF52283">
    <property type="entry name" value="Formate/glycerate dehydrogenase catalytic domain-like"/>
    <property type="match status" value="1"/>
</dbReference>
<evidence type="ECO:0000256" key="3">
    <source>
        <dbReference type="ARBA" id="ARBA00023027"/>
    </source>
</evidence>